<dbReference type="STRING" id="6290.A0A0N4WH90"/>
<gene>
    <name evidence="4" type="ORF">HPLM_LOCUS10230</name>
</gene>
<dbReference type="Pfam" id="PF01391">
    <property type="entry name" value="Collagen"/>
    <property type="match status" value="1"/>
</dbReference>
<sequence>MDIKTLQWLFIFALAMSALALIAIVVAVPLLQAELDDLTAEILRDMKEFKASTDALWTDIMAFERSPRAHKRDIPLVYIFKPLVHRKAKRPHKFKVERLRQSVSLKHKLWRVLEEVKPEKPYFDKRWGRRVTIKMEAPLPRAYGQAIRKKHWRDMISKIKVIEASHTGYYSERKSVTLKQCALVQNPECPMGSIGLPGEDGLDGEDAPDGPPGSDGLDAENYAGNDCLLCPAGPPGPSGPPGPPGPQGPIGENGEPGLQIVGHSPPGPRGYPGPRGMKGSTGAPGLSGFPAFIWVPAPGKKGSPGSQGKVGIQGGPGLDGNVGGIGPVGEPGREGPEGAAGPTGRPGHRGRKGKSVNDLRYCECPTRLRKPKKRPQLIFFKKSVFDKEHQNDSASDQRR</sequence>
<name>A0A0N4WH90_HAEPC</name>
<dbReference type="GO" id="GO:0042302">
    <property type="term" value="F:structural constituent of cuticle"/>
    <property type="evidence" value="ECO:0007669"/>
    <property type="project" value="InterPro"/>
</dbReference>
<proteinExistence type="predicted"/>
<dbReference type="Pfam" id="PF01484">
    <property type="entry name" value="Col_cuticle_N"/>
    <property type="match status" value="1"/>
</dbReference>
<feature type="region of interest" description="Disordered" evidence="2">
    <location>
        <begin position="297"/>
        <end position="358"/>
    </location>
</feature>
<evidence type="ECO:0000256" key="1">
    <source>
        <dbReference type="ARBA" id="ARBA00022737"/>
    </source>
</evidence>
<dbReference type="InterPro" id="IPR002486">
    <property type="entry name" value="Col_cuticle_N"/>
</dbReference>
<feature type="compositionally biased region" description="Gly residues" evidence="2">
    <location>
        <begin position="311"/>
        <end position="329"/>
    </location>
</feature>
<feature type="compositionally biased region" description="Low complexity" evidence="2">
    <location>
        <begin position="297"/>
        <end position="310"/>
    </location>
</feature>
<feature type="compositionally biased region" description="Pro residues" evidence="2">
    <location>
        <begin position="232"/>
        <end position="247"/>
    </location>
</feature>
<reference evidence="4 5" key="2">
    <citation type="submission" date="2018-11" db="EMBL/GenBank/DDBJ databases">
        <authorList>
            <consortium name="Pathogen Informatics"/>
        </authorList>
    </citation>
    <scope>NUCLEOTIDE SEQUENCE [LARGE SCALE GENOMIC DNA]</scope>
    <source>
        <strain evidence="4 5">MHpl1</strain>
    </source>
</reference>
<keyword evidence="1" id="KW-0677">Repeat</keyword>
<dbReference type="SMART" id="SM01088">
    <property type="entry name" value="Col_cuticle_N"/>
    <property type="match status" value="1"/>
</dbReference>
<protein>
    <submittedName>
        <fullName evidence="6">Col_cuticle_N domain-containing protein</fullName>
    </submittedName>
</protein>
<dbReference type="EMBL" id="UZAF01017244">
    <property type="protein sequence ID" value="VDO39565.1"/>
    <property type="molecule type" value="Genomic_DNA"/>
</dbReference>
<dbReference type="Proteomes" id="UP000268014">
    <property type="component" value="Unassembled WGS sequence"/>
</dbReference>
<dbReference type="WBParaSite" id="HPLM_0001023801-mRNA-1">
    <property type="protein sequence ID" value="HPLM_0001023801-mRNA-1"/>
    <property type="gene ID" value="HPLM_0001023801"/>
</dbReference>
<feature type="domain" description="Nematode cuticle collagen N-terminal" evidence="3">
    <location>
        <begin position="8"/>
        <end position="60"/>
    </location>
</feature>
<dbReference type="PANTHER" id="PTHR24637">
    <property type="entry name" value="COLLAGEN"/>
    <property type="match status" value="1"/>
</dbReference>
<dbReference type="InterPro" id="IPR008160">
    <property type="entry name" value="Collagen"/>
</dbReference>
<evidence type="ECO:0000313" key="5">
    <source>
        <dbReference type="Proteomes" id="UP000268014"/>
    </source>
</evidence>
<dbReference type="PANTHER" id="PTHR24637:SF421">
    <property type="entry name" value="CUTICLE COLLAGEN DPY-2"/>
    <property type="match status" value="1"/>
</dbReference>
<evidence type="ECO:0000313" key="6">
    <source>
        <dbReference type="WBParaSite" id="HPLM_0001023801-mRNA-1"/>
    </source>
</evidence>
<reference evidence="6" key="1">
    <citation type="submission" date="2017-02" db="UniProtKB">
        <authorList>
            <consortium name="WormBaseParasite"/>
        </authorList>
    </citation>
    <scope>IDENTIFICATION</scope>
</reference>
<keyword evidence="5" id="KW-1185">Reference proteome</keyword>
<dbReference type="AlphaFoldDB" id="A0A0N4WH90"/>
<evidence type="ECO:0000259" key="3">
    <source>
        <dbReference type="SMART" id="SM01088"/>
    </source>
</evidence>
<dbReference type="OrthoDB" id="5868421at2759"/>
<evidence type="ECO:0000313" key="4">
    <source>
        <dbReference type="EMBL" id="VDO39565.1"/>
    </source>
</evidence>
<feature type="region of interest" description="Disordered" evidence="2">
    <location>
        <begin position="192"/>
        <end position="284"/>
    </location>
</feature>
<evidence type="ECO:0000256" key="2">
    <source>
        <dbReference type="SAM" id="MobiDB-lite"/>
    </source>
</evidence>
<organism evidence="6">
    <name type="scientific">Haemonchus placei</name>
    <name type="common">Barber's pole worm</name>
    <dbReference type="NCBI Taxonomy" id="6290"/>
    <lineage>
        <taxon>Eukaryota</taxon>
        <taxon>Metazoa</taxon>
        <taxon>Ecdysozoa</taxon>
        <taxon>Nematoda</taxon>
        <taxon>Chromadorea</taxon>
        <taxon>Rhabditida</taxon>
        <taxon>Rhabditina</taxon>
        <taxon>Rhabditomorpha</taxon>
        <taxon>Strongyloidea</taxon>
        <taxon>Trichostrongylidae</taxon>
        <taxon>Haemonchus</taxon>
    </lineage>
</organism>
<accession>A0A0N4WH90</accession>